<feature type="compositionally biased region" description="Acidic residues" evidence="1">
    <location>
        <begin position="82"/>
        <end position="91"/>
    </location>
</feature>
<feature type="compositionally biased region" description="Basic residues" evidence="1">
    <location>
        <begin position="1"/>
        <end position="10"/>
    </location>
</feature>
<dbReference type="PANTHER" id="PTHR47422:SF1">
    <property type="entry name" value="DNAJ HEAT SHOCK N-TERMINAL DOMAIN-CONTAINING PROTEIN"/>
    <property type="match status" value="1"/>
</dbReference>
<feature type="compositionally biased region" description="Basic residues" evidence="1">
    <location>
        <begin position="55"/>
        <end position="79"/>
    </location>
</feature>
<dbReference type="CDD" id="cd06257">
    <property type="entry name" value="DnaJ"/>
    <property type="match status" value="1"/>
</dbReference>
<feature type="compositionally biased region" description="Basic residues" evidence="1">
    <location>
        <begin position="35"/>
        <end position="45"/>
    </location>
</feature>
<dbReference type="PRINTS" id="PR00625">
    <property type="entry name" value="JDOMAIN"/>
</dbReference>
<dbReference type="AlphaFoldDB" id="A0A6L2N6B6"/>
<feature type="compositionally biased region" description="Basic and acidic residues" evidence="1">
    <location>
        <begin position="408"/>
        <end position="423"/>
    </location>
</feature>
<accession>A0A6L2N6B6</accession>
<reference evidence="3" key="1">
    <citation type="journal article" date="2019" name="Sci. Rep.">
        <title>Draft genome of Tanacetum cinerariifolium, the natural source of mosquito coil.</title>
        <authorList>
            <person name="Yamashiro T."/>
            <person name="Shiraishi A."/>
            <person name="Satake H."/>
            <person name="Nakayama K."/>
        </authorList>
    </citation>
    <scope>NUCLEOTIDE SEQUENCE</scope>
</reference>
<feature type="region of interest" description="Disordered" evidence="1">
    <location>
        <begin position="495"/>
        <end position="577"/>
    </location>
</feature>
<feature type="compositionally biased region" description="Polar residues" evidence="1">
    <location>
        <begin position="426"/>
        <end position="436"/>
    </location>
</feature>
<dbReference type="InterPro" id="IPR001623">
    <property type="entry name" value="DnaJ_domain"/>
</dbReference>
<dbReference type="Pfam" id="PF12572">
    <property type="entry name" value="DUF3752"/>
    <property type="match status" value="1"/>
</dbReference>
<name>A0A6L2N6B6_TANCI</name>
<feature type="region of interest" description="Disordered" evidence="1">
    <location>
        <begin position="408"/>
        <end position="461"/>
    </location>
</feature>
<dbReference type="PANTHER" id="PTHR47422">
    <property type="entry name" value="DNAJ HEAT SHOCK N-TERMINAL DOMAIN-CONTAINING PROTEIN"/>
    <property type="match status" value="1"/>
</dbReference>
<feature type="compositionally biased region" description="Polar residues" evidence="1">
    <location>
        <begin position="558"/>
        <end position="577"/>
    </location>
</feature>
<dbReference type="Pfam" id="PF00226">
    <property type="entry name" value="DnaJ"/>
    <property type="match status" value="1"/>
</dbReference>
<feature type="region of interest" description="Disordered" evidence="1">
    <location>
        <begin position="1"/>
        <end position="91"/>
    </location>
</feature>
<proteinExistence type="predicted"/>
<dbReference type="Gene3D" id="1.10.287.110">
    <property type="entry name" value="DnaJ domain"/>
    <property type="match status" value="1"/>
</dbReference>
<dbReference type="SUPFAM" id="SSF46565">
    <property type="entry name" value="Chaperone J-domain"/>
    <property type="match status" value="1"/>
</dbReference>
<feature type="domain" description="J" evidence="2">
    <location>
        <begin position="298"/>
        <end position="363"/>
    </location>
</feature>
<sequence length="577" mass="65583">MGEKSRKKKKQYSEEDSLASESSSSESSSDDEPRHKKHRRRRSSSSKRDKEKRRETRKKKKSSSKKDRDKKRKRSKRKYSSSEDDSESEFEDLRDNPVNVVKFILNEFPAVANDLEQLLQMIDDGQAVDISGLSEKSLVEYLRKLFLSLNLNDNGRLVFLLPSGVRPTLEVVGDVIRPPLESKDPVIDTNEPHKDIHAEQPIEEHKPDDGGSNLPSAQEDVAPIKKRVIGPAMPSAELLAAAAKLTEAEAELREAEVGEDDALFIGPPPPAVVNEAASANDAERFEEVTRIMGADVDNPYDVVGVNRNMVADNLKKRYWKLSLMVHPDKCTHPEAHQAFIKLNKAFKDLQDPVKKKAMDDKIDEKEEKERFKLELKAMREAAQWRRLQGIAMEGDDEIFAEMDVKEERKRDEWMTTLPPERKPGVATQQSTKAFSRTSREGRGDTSAWTDTPSDRAQKAKMNYLEAYNEAAALAAAGEQEKKTNNADAELVDKYNKAKRSKSLVEKHQEATLVRSKKKSKQDQDKQKQEWEGQHPWKPWDRDKDLTAGRQNVKLDAENMSQGLTSRFSSGSFQRNFL</sequence>
<comment type="caution">
    <text evidence="3">The sequence shown here is derived from an EMBL/GenBank/DDBJ whole genome shotgun (WGS) entry which is preliminary data.</text>
</comment>
<gene>
    <name evidence="3" type="ORF">Tci_053696</name>
</gene>
<feature type="compositionally biased region" description="Basic and acidic residues" evidence="1">
    <location>
        <begin position="520"/>
        <end position="556"/>
    </location>
</feature>
<dbReference type="SMART" id="SM00271">
    <property type="entry name" value="DnaJ"/>
    <property type="match status" value="1"/>
</dbReference>
<dbReference type="InterPro" id="IPR022226">
    <property type="entry name" value="DUF3752"/>
</dbReference>
<dbReference type="PROSITE" id="PS50076">
    <property type="entry name" value="DNAJ_2"/>
    <property type="match status" value="1"/>
</dbReference>
<dbReference type="InterPro" id="IPR036869">
    <property type="entry name" value="J_dom_sf"/>
</dbReference>
<evidence type="ECO:0000313" key="3">
    <source>
        <dbReference type="EMBL" id="GEU81718.1"/>
    </source>
</evidence>
<dbReference type="EMBL" id="BKCJ010008341">
    <property type="protein sequence ID" value="GEU81718.1"/>
    <property type="molecule type" value="Genomic_DNA"/>
</dbReference>
<evidence type="ECO:0000259" key="2">
    <source>
        <dbReference type="PROSITE" id="PS50076"/>
    </source>
</evidence>
<organism evidence="3">
    <name type="scientific">Tanacetum cinerariifolium</name>
    <name type="common">Dalmatian daisy</name>
    <name type="synonym">Chrysanthemum cinerariifolium</name>
    <dbReference type="NCBI Taxonomy" id="118510"/>
    <lineage>
        <taxon>Eukaryota</taxon>
        <taxon>Viridiplantae</taxon>
        <taxon>Streptophyta</taxon>
        <taxon>Embryophyta</taxon>
        <taxon>Tracheophyta</taxon>
        <taxon>Spermatophyta</taxon>
        <taxon>Magnoliopsida</taxon>
        <taxon>eudicotyledons</taxon>
        <taxon>Gunneridae</taxon>
        <taxon>Pentapetalae</taxon>
        <taxon>asterids</taxon>
        <taxon>campanulids</taxon>
        <taxon>Asterales</taxon>
        <taxon>Asteraceae</taxon>
        <taxon>Asteroideae</taxon>
        <taxon>Anthemideae</taxon>
        <taxon>Anthemidinae</taxon>
        <taxon>Tanacetum</taxon>
    </lineage>
</organism>
<protein>
    <recommendedName>
        <fullName evidence="2">J domain-containing protein</fullName>
    </recommendedName>
</protein>
<evidence type="ECO:0000256" key="1">
    <source>
        <dbReference type="SAM" id="MobiDB-lite"/>
    </source>
</evidence>